<comment type="similarity">
    <text evidence="2">Belongs to the resistance-nodulation-cell division (RND) (TC 2.A.6) family. MmpL subfamily.</text>
</comment>
<dbReference type="SUPFAM" id="SSF82866">
    <property type="entry name" value="Multidrug efflux transporter AcrB transmembrane domain"/>
    <property type="match status" value="2"/>
</dbReference>
<feature type="transmembrane region" description="Helical" evidence="8">
    <location>
        <begin position="586"/>
        <end position="606"/>
    </location>
</feature>
<evidence type="ECO:0000256" key="1">
    <source>
        <dbReference type="ARBA" id="ARBA00004651"/>
    </source>
</evidence>
<dbReference type="InterPro" id="IPR050545">
    <property type="entry name" value="Mycobact_MmpL"/>
</dbReference>
<dbReference type="InterPro" id="IPR004869">
    <property type="entry name" value="MMPL_dom"/>
</dbReference>
<evidence type="ECO:0000313" key="10">
    <source>
        <dbReference type="EMBL" id="MFC6015712.1"/>
    </source>
</evidence>
<feature type="region of interest" description="Disordered" evidence="7">
    <location>
        <begin position="708"/>
        <end position="735"/>
    </location>
</feature>
<evidence type="ECO:0000313" key="11">
    <source>
        <dbReference type="Proteomes" id="UP001596203"/>
    </source>
</evidence>
<evidence type="ECO:0000256" key="6">
    <source>
        <dbReference type="ARBA" id="ARBA00023136"/>
    </source>
</evidence>
<feature type="transmembrane region" description="Helical" evidence="8">
    <location>
        <begin position="521"/>
        <end position="541"/>
    </location>
</feature>
<evidence type="ECO:0000256" key="2">
    <source>
        <dbReference type="ARBA" id="ARBA00010157"/>
    </source>
</evidence>
<dbReference type="EMBL" id="JBHSPR010000006">
    <property type="protein sequence ID" value="MFC6015712.1"/>
    <property type="molecule type" value="Genomic_DNA"/>
</dbReference>
<keyword evidence="11" id="KW-1185">Reference proteome</keyword>
<feature type="transmembrane region" description="Helical" evidence="8">
    <location>
        <begin position="357"/>
        <end position="379"/>
    </location>
</feature>
<proteinExistence type="inferred from homology"/>
<dbReference type="PROSITE" id="PS50156">
    <property type="entry name" value="SSD"/>
    <property type="match status" value="1"/>
</dbReference>
<sequence>MSRHPKKILGVAAVLLAGAVYLGMGAFDVLRSGGFEDPAAESTRARDLIESEFGGQTNLVLLVRAKEGTVDSPAVREAGAALTARLAGEPGVENVGSYWQDNVADLRSADGTMALVLGHVAGDDEQVSDRAEALLARFPADEGPVTVTPGGEVVANQDVRDEVNRSLLLAEAIAVPAILLLLVLVFGSVMSTMVPLVIAAAATAGTLAELYLLGSVTDVSEFAINLATALALGLSVDYALLMVSRFRERLAAGDPVPEAVAVTMGTAGRTIVFSAATVAAALAALLVFPQFFLRSFAYAGIGVVLIAAATALVVTPALLALLGHRINGGRLPWSRAARGADSPVWGGLAAVVMRRPLLTATPVVVLLLLAAAPLSAVHFGSPDQGALPQRVTSRQVADTIRDHFDANVWTATDIVVPGQVDPDDLAGYARRLVALPGVAGTITSVGAFSRDGAGPGDPGLGSPDAQRLSVFTTVPPKSDVAQELIRAIRAVPGPGDAPTLVSSSEARLADTKKAIGDRLPLAGLLVGLTTFVALFLFTGSVIQPVRALLLNVLSLSATLGVMVWVFQQGHLADWLGFTPRPLDTAMTVLLLCVAFGLSMDYEVFLISRIHELHLAGHDTRTAVVEGLARTGRIVSAAAALLAISFFAFGTSSVSFLQMFGLGTGLAILIDATLVRGVLVPALMRAFGPRIWYAPRLLRRLHERVDLSETSRDELTPPAPAALARPPTGSPTLPRS</sequence>
<dbReference type="Proteomes" id="UP001596203">
    <property type="component" value="Unassembled WGS sequence"/>
</dbReference>
<evidence type="ECO:0000259" key="9">
    <source>
        <dbReference type="PROSITE" id="PS50156"/>
    </source>
</evidence>
<evidence type="ECO:0000256" key="5">
    <source>
        <dbReference type="ARBA" id="ARBA00022989"/>
    </source>
</evidence>
<protein>
    <submittedName>
        <fullName evidence="10">MMPL family transporter</fullName>
    </submittedName>
</protein>
<keyword evidence="4 8" id="KW-0812">Transmembrane</keyword>
<evidence type="ECO:0000256" key="4">
    <source>
        <dbReference type="ARBA" id="ARBA00022692"/>
    </source>
</evidence>
<dbReference type="PANTHER" id="PTHR33406">
    <property type="entry name" value="MEMBRANE PROTEIN MJ1562-RELATED"/>
    <property type="match status" value="1"/>
</dbReference>
<evidence type="ECO:0000256" key="3">
    <source>
        <dbReference type="ARBA" id="ARBA00022475"/>
    </source>
</evidence>
<feature type="transmembrane region" description="Helical" evidence="8">
    <location>
        <begin position="654"/>
        <end position="674"/>
    </location>
</feature>
<keyword evidence="5 8" id="KW-1133">Transmembrane helix</keyword>
<organism evidence="10 11">
    <name type="scientific">Plantactinospora solaniradicis</name>
    <dbReference type="NCBI Taxonomy" id="1723736"/>
    <lineage>
        <taxon>Bacteria</taxon>
        <taxon>Bacillati</taxon>
        <taxon>Actinomycetota</taxon>
        <taxon>Actinomycetes</taxon>
        <taxon>Micromonosporales</taxon>
        <taxon>Micromonosporaceae</taxon>
        <taxon>Plantactinospora</taxon>
    </lineage>
</organism>
<dbReference type="PANTHER" id="PTHR33406:SF11">
    <property type="entry name" value="MEMBRANE PROTEIN SCO6666-RELATED"/>
    <property type="match status" value="1"/>
</dbReference>
<accession>A0ABW1K396</accession>
<gene>
    <name evidence="10" type="ORF">ACFP2T_05855</name>
</gene>
<dbReference type="InterPro" id="IPR000731">
    <property type="entry name" value="SSD"/>
</dbReference>
<reference evidence="11" key="1">
    <citation type="journal article" date="2019" name="Int. J. Syst. Evol. Microbiol.">
        <title>The Global Catalogue of Microorganisms (GCM) 10K type strain sequencing project: providing services to taxonomists for standard genome sequencing and annotation.</title>
        <authorList>
            <consortium name="The Broad Institute Genomics Platform"/>
            <consortium name="The Broad Institute Genome Sequencing Center for Infectious Disease"/>
            <person name="Wu L."/>
            <person name="Ma J."/>
        </authorList>
    </citation>
    <scope>NUCLEOTIDE SEQUENCE [LARGE SCALE GENOMIC DNA]</scope>
    <source>
        <strain evidence="11">ZS-35-S2</strain>
    </source>
</reference>
<keyword evidence="6 8" id="KW-0472">Membrane</keyword>
<feature type="transmembrane region" description="Helical" evidence="8">
    <location>
        <begin position="196"/>
        <end position="216"/>
    </location>
</feature>
<evidence type="ECO:0000256" key="7">
    <source>
        <dbReference type="SAM" id="MobiDB-lite"/>
    </source>
</evidence>
<dbReference type="Pfam" id="PF03176">
    <property type="entry name" value="MMPL"/>
    <property type="match status" value="2"/>
</dbReference>
<comment type="subcellular location">
    <subcellularLocation>
        <location evidence="1">Cell membrane</location>
        <topology evidence="1">Multi-pass membrane protein</topology>
    </subcellularLocation>
</comment>
<comment type="caution">
    <text evidence="10">The sequence shown here is derived from an EMBL/GenBank/DDBJ whole genome shotgun (WGS) entry which is preliminary data.</text>
</comment>
<dbReference type="RefSeq" id="WP_377418142.1">
    <property type="nucleotide sequence ID" value="NZ_JBHSPR010000006.1"/>
</dbReference>
<keyword evidence="3" id="KW-1003">Cell membrane</keyword>
<dbReference type="Gene3D" id="1.20.1640.10">
    <property type="entry name" value="Multidrug efflux transporter AcrB transmembrane domain"/>
    <property type="match status" value="2"/>
</dbReference>
<feature type="transmembrane region" description="Helical" evidence="8">
    <location>
        <begin position="167"/>
        <end position="189"/>
    </location>
</feature>
<name>A0ABW1K396_9ACTN</name>
<feature type="transmembrane region" description="Helical" evidence="8">
    <location>
        <begin position="298"/>
        <end position="322"/>
    </location>
</feature>
<feature type="transmembrane region" description="Helical" evidence="8">
    <location>
        <begin position="548"/>
        <end position="566"/>
    </location>
</feature>
<feature type="transmembrane region" description="Helical" evidence="8">
    <location>
        <begin position="271"/>
        <end position="292"/>
    </location>
</feature>
<evidence type="ECO:0000256" key="8">
    <source>
        <dbReference type="SAM" id="Phobius"/>
    </source>
</evidence>
<feature type="transmembrane region" description="Helical" evidence="8">
    <location>
        <begin position="627"/>
        <end position="648"/>
    </location>
</feature>
<feature type="transmembrane region" description="Helical" evidence="8">
    <location>
        <begin position="222"/>
        <end position="241"/>
    </location>
</feature>
<feature type="domain" description="SSD" evidence="9">
    <location>
        <begin position="196"/>
        <end position="321"/>
    </location>
</feature>